<dbReference type="EMBL" id="JBBPBN010001125">
    <property type="protein sequence ID" value="KAK8479763.1"/>
    <property type="molecule type" value="Genomic_DNA"/>
</dbReference>
<dbReference type="InterPro" id="IPR002156">
    <property type="entry name" value="RNaseH_domain"/>
</dbReference>
<dbReference type="Proteomes" id="UP001396334">
    <property type="component" value="Unassembled WGS sequence"/>
</dbReference>
<gene>
    <name evidence="2" type="ORF">V6N11_074267</name>
</gene>
<sequence>MLNCAYASKEELSLHSLALNRIFPVLASRGEGSPTLIAISLANGNYIIGLSLAWKQGFEKFLVHSDSKQAVDLVNSPSAVSSVLSLVRAIHRLRQKR</sequence>
<organism evidence="2 3">
    <name type="scientific">Hibiscus sabdariffa</name>
    <name type="common">roselle</name>
    <dbReference type="NCBI Taxonomy" id="183260"/>
    <lineage>
        <taxon>Eukaryota</taxon>
        <taxon>Viridiplantae</taxon>
        <taxon>Streptophyta</taxon>
        <taxon>Embryophyta</taxon>
        <taxon>Tracheophyta</taxon>
        <taxon>Spermatophyta</taxon>
        <taxon>Magnoliopsida</taxon>
        <taxon>eudicotyledons</taxon>
        <taxon>Gunneridae</taxon>
        <taxon>Pentapetalae</taxon>
        <taxon>rosids</taxon>
        <taxon>malvids</taxon>
        <taxon>Malvales</taxon>
        <taxon>Malvaceae</taxon>
        <taxon>Malvoideae</taxon>
        <taxon>Hibiscus</taxon>
    </lineage>
</organism>
<keyword evidence="3" id="KW-1185">Reference proteome</keyword>
<reference evidence="2 3" key="1">
    <citation type="journal article" date="2024" name="G3 (Bethesda)">
        <title>Genome assembly of Hibiscus sabdariffa L. provides insights into metabolisms of medicinal natural products.</title>
        <authorList>
            <person name="Kim T."/>
        </authorList>
    </citation>
    <scope>NUCLEOTIDE SEQUENCE [LARGE SCALE GENOMIC DNA]</scope>
    <source>
        <strain evidence="2">TK-2024</strain>
        <tissue evidence="2">Old leaves</tissue>
    </source>
</reference>
<protein>
    <recommendedName>
        <fullName evidence="1">RNase H type-1 domain-containing protein</fullName>
    </recommendedName>
</protein>
<evidence type="ECO:0000313" key="3">
    <source>
        <dbReference type="Proteomes" id="UP001396334"/>
    </source>
</evidence>
<comment type="caution">
    <text evidence="2">The sequence shown here is derived from an EMBL/GenBank/DDBJ whole genome shotgun (WGS) entry which is preliminary data.</text>
</comment>
<name>A0ABR1ZH52_9ROSI</name>
<feature type="domain" description="RNase H type-1" evidence="1">
    <location>
        <begin position="47"/>
        <end position="92"/>
    </location>
</feature>
<evidence type="ECO:0000313" key="2">
    <source>
        <dbReference type="EMBL" id="KAK8479763.1"/>
    </source>
</evidence>
<accession>A0ABR1ZH52</accession>
<evidence type="ECO:0000259" key="1">
    <source>
        <dbReference type="Pfam" id="PF13456"/>
    </source>
</evidence>
<dbReference type="Pfam" id="PF13456">
    <property type="entry name" value="RVT_3"/>
    <property type="match status" value="1"/>
</dbReference>
<proteinExistence type="predicted"/>